<dbReference type="PROSITE" id="PS01211">
    <property type="entry name" value="UPF0001"/>
    <property type="match status" value="1"/>
</dbReference>
<comment type="function">
    <text evidence="2">Pyridoxal 5'-phosphate (PLP)-binding protein, which is involved in PLP homeostasis.</text>
</comment>
<reference evidence="7 8" key="1">
    <citation type="submission" date="2019-03" db="EMBL/GenBank/DDBJ databases">
        <title>Genomics of glacier-inhabiting Cryobacterium strains.</title>
        <authorList>
            <person name="Liu Q."/>
            <person name="Xin Y.-H."/>
        </authorList>
    </citation>
    <scope>NUCLEOTIDE SEQUENCE [LARGE SCALE GENOMIC DNA]</scope>
    <source>
        <strain evidence="7 8">Hh14</strain>
    </source>
</reference>
<feature type="domain" description="Alanine racemase N-terminal" evidence="6">
    <location>
        <begin position="48"/>
        <end position="265"/>
    </location>
</feature>
<evidence type="ECO:0000256" key="4">
    <source>
        <dbReference type="RuleBase" id="RU004514"/>
    </source>
</evidence>
<comment type="caution">
    <text evidence="7">The sequence shown here is derived from an EMBL/GenBank/DDBJ whole genome shotgun (WGS) entry which is preliminary data.</text>
</comment>
<evidence type="ECO:0000256" key="5">
    <source>
        <dbReference type="SAM" id="MobiDB-lite"/>
    </source>
</evidence>
<dbReference type="NCBIfam" id="TIGR00044">
    <property type="entry name" value="YggS family pyridoxal phosphate-dependent enzyme"/>
    <property type="match status" value="1"/>
</dbReference>
<dbReference type="InterPro" id="IPR011078">
    <property type="entry name" value="PyrdxlP_homeostasis"/>
</dbReference>
<proteinExistence type="inferred from homology"/>
<dbReference type="SUPFAM" id="SSF51419">
    <property type="entry name" value="PLP-binding barrel"/>
    <property type="match status" value="1"/>
</dbReference>
<dbReference type="GO" id="GO:0030170">
    <property type="term" value="F:pyridoxal phosphate binding"/>
    <property type="evidence" value="ECO:0007669"/>
    <property type="project" value="UniProtKB-UniRule"/>
</dbReference>
<evidence type="ECO:0000313" key="8">
    <source>
        <dbReference type="Proteomes" id="UP000297447"/>
    </source>
</evidence>
<evidence type="ECO:0000256" key="1">
    <source>
        <dbReference type="ARBA" id="ARBA00022898"/>
    </source>
</evidence>
<evidence type="ECO:0000256" key="2">
    <source>
        <dbReference type="HAMAP-Rule" id="MF_02087"/>
    </source>
</evidence>
<gene>
    <name evidence="7" type="ORF">E3T55_07830</name>
</gene>
<feature type="compositionally biased region" description="Low complexity" evidence="5">
    <location>
        <begin position="8"/>
        <end position="35"/>
    </location>
</feature>
<dbReference type="InterPro" id="IPR001608">
    <property type="entry name" value="Ala_racemase_N"/>
</dbReference>
<accession>A0A4R9A3Q9</accession>
<comment type="cofactor">
    <cofactor evidence="3">
        <name>pyridoxal 5'-phosphate</name>
        <dbReference type="ChEBI" id="CHEBI:597326"/>
    </cofactor>
</comment>
<dbReference type="HAMAP" id="MF_02087">
    <property type="entry name" value="PLP_homeostasis"/>
    <property type="match status" value="1"/>
</dbReference>
<dbReference type="PANTHER" id="PTHR10146:SF14">
    <property type="entry name" value="PYRIDOXAL PHOSPHATE HOMEOSTASIS PROTEIN"/>
    <property type="match status" value="1"/>
</dbReference>
<dbReference type="Gene3D" id="3.20.20.10">
    <property type="entry name" value="Alanine racemase"/>
    <property type="match status" value="1"/>
</dbReference>
<evidence type="ECO:0000259" key="6">
    <source>
        <dbReference type="Pfam" id="PF01168"/>
    </source>
</evidence>
<feature type="region of interest" description="Disordered" evidence="5">
    <location>
        <begin position="1"/>
        <end position="38"/>
    </location>
</feature>
<name>A0A4R9A3Q9_9MICO</name>
<dbReference type="Proteomes" id="UP000297447">
    <property type="component" value="Unassembled WGS sequence"/>
</dbReference>
<dbReference type="CDD" id="cd00635">
    <property type="entry name" value="PLPDE_III_YBL036c_like"/>
    <property type="match status" value="1"/>
</dbReference>
<dbReference type="PIRSF" id="PIRSF004848">
    <property type="entry name" value="YBL036c_PLPDEIII"/>
    <property type="match status" value="1"/>
</dbReference>
<comment type="similarity">
    <text evidence="2 4">Belongs to the pyridoxal phosphate-binding protein YggS/PROSC family.</text>
</comment>
<evidence type="ECO:0000256" key="3">
    <source>
        <dbReference type="PIRSR" id="PIRSR004848-1"/>
    </source>
</evidence>
<dbReference type="AlphaFoldDB" id="A0A4R9A3Q9"/>
<dbReference type="EMBL" id="SOHE01000036">
    <property type="protein sequence ID" value="TFD51612.1"/>
    <property type="molecule type" value="Genomic_DNA"/>
</dbReference>
<protein>
    <recommendedName>
        <fullName evidence="2">Pyridoxal phosphate homeostasis protein</fullName>
        <shortName evidence="2">PLP homeostasis protein</shortName>
    </recommendedName>
</protein>
<dbReference type="OrthoDB" id="9804072at2"/>
<dbReference type="PANTHER" id="PTHR10146">
    <property type="entry name" value="PROLINE SYNTHETASE CO-TRANSCRIBED BACTERIAL HOMOLOG PROTEIN"/>
    <property type="match status" value="1"/>
</dbReference>
<evidence type="ECO:0000313" key="7">
    <source>
        <dbReference type="EMBL" id="TFD51612.1"/>
    </source>
</evidence>
<organism evidence="7 8">
    <name type="scientific">Cryobacterium frigoriphilum</name>
    <dbReference type="NCBI Taxonomy" id="1259150"/>
    <lineage>
        <taxon>Bacteria</taxon>
        <taxon>Bacillati</taxon>
        <taxon>Actinomycetota</taxon>
        <taxon>Actinomycetes</taxon>
        <taxon>Micrococcales</taxon>
        <taxon>Microbacteriaceae</taxon>
        <taxon>Cryobacterium</taxon>
    </lineage>
</organism>
<keyword evidence="1 2" id="KW-0663">Pyridoxal phosphate</keyword>
<sequence>MTQPPAEPLSSTRPSRKTPTTWTSPISSSNPASPSGAGVIDTLDERLQQVRAGIADAVRLAGRDPSEITTVVVTKFHPASLIAQLAALGVTDVGESRHQEAQGKAAELADLNLTWHFIGQIQGKKARQVRAYANVIHSLDRASLVTALAAPDAPGTDAPVRDCFIQVNLTDDPARGGAQPSDLEALAEQVLATSGLRLLGLMAVAPREGEPRRAFAAVRALSVSLRSIAPQATALSIGMSQDYQAAISEGATHLRIGTAITGIRPLHG</sequence>
<keyword evidence="8" id="KW-1185">Reference proteome</keyword>
<dbReference type="Pfam" id="PF01168">
    <property type="entry name" value="Ala_racemase_N"/>
    <property type="match status" value="1"/>
</dbReference>
<dbReference type="InterPro" id="IPR029066">
    <property type="entry name" value="PLP-binding_barrel"/>
</dbReference>
<feature type="modified residue" description="N6-(pyridoxal phosphate)lysine" evidence="2 3">
    <location>
        <position position="75"/>
    </location>
</feature>